<reference evidence="6 7" key="1">
    <citation type="submission" date="2017-06" db="EMBL/GenBank/DDBJ databases">
        <title>A platform for efficient transgenesis in Macrostomum lignano, a flatworm model organism for stem cell research.</title>
        <authorList>
            <person name="Berezikov E."/>
        </authorList>
    </citation>
    <scope>NUCLEOTIDE SEQUENCE [LARGE SCALE GENOMIC DNA]</scope>
    <source>
        <strain evidence="6">DV1</strain>
        <tissue evidence="6">Whole organism</tissue>
    </source>
</reference>
<comment type="cofactor">
    <cofactor evidence="1">
        <name>Mg(2+)</name>
        <dbReference type="ChEBI" id="CHEBI:18420"/>
    </cofactor>
</comment>
<evidence type="ECO:0000259" key="3">
    <source>
        <dbReference type="Pfam" id="PF05970"/>
    </source>
</evidence>
<dbReference type="InterPro" id="IPR010285">
    <property type="entry name" value="DNA_helicase_pif1-like_DEAD"/>
</dbReference>
<feature type="compositionally biased region" description="Basic and acidic residues" evidence="2">
    <location>
        <begin position="121"/>
        <end position="136"/>
    </location>
</feature>
<feature type="domain" description="Helitron helicase-like" evidence="4">
    <location>
        <begin position="540"/>
        <end position="720"/>
    </location>
</feature>
<evidence type="ECO:0000259" key="4">
    <source>
        <dbReference type="Pfam" id="PF14214"/>
    </source>
</evidence>
<feature type="compositionally biased region" description="Basic and acidic residues" evidence="2">
    <location>
        <begin position="93"/>
        <end position="113"/>
    </location>
</feature>
<evidence type="ECO:0000313" key="6">
    <source>
        <dbReference type="EMBL" id="PAA67902.1"/>
    </source>
</evidence>
<dbReference type="GO" id="GO:0016887">
    <property type="term" value="F:ATP hydrolysis activity"/>
    <property type="evidence" value="ECO:0007669"/>
    <property type="project" value="RHEA"/>
</dbReference>
<organism evidence="6 7">
    <name type="scientific">Macrostomum lignano</name>
    <dbReference type="NCBI Taxonomy" id="282301"/>
    <lineage>
        <taxon>Eukaryota</taxon>
        <taxon>Metazoa</taxon>
        <taxon>Spiralia</taxon>
        <taxon>Lophotrochozoa</taxon>
        <taxon>Platyhelminthes</taxon>
        <taxon>Rhabditophora</taxon>
        <taxon>Macrostomorpha</taxon>
        <taxon>Macrostomida</taxon>
        <taxon>Macrostomidae</taxon>
        <taxon>Macrostomum</taxon>
    </lineage>
</organism>
<feature type="domain" description="DNA helicase Pif1-like DEAD-box helicase" evidence="3">
    <location>
        <begin position="1189"/>
        <end position="1399"/>
    </location>
</feature>
<dbReference type="Pfam" id="PF05970">
    <property type="entry name" value="PIF1"/>
    <property type="match status" value="1"/>
</dbReference>
<dbReference type="EC" id="5.6.2.3" evidence="1"/>
<keyword evidence="1" id="KW-0547">Nucleotide-binding</keyword>
<feature type="compositionally biased region" description="Low complexity" evidence="2">
    <location>
        <begin position="43"/>
        <end position="56"/>
    </location>
</feature>
<comment type="catalytic activity">
    <reaction evidence="1">
        <text>ATP + H2O = ADP + phosphate + H(+)</text>
        <dbReference type="Rhea" id="RHEA:13065"/>
        <dbReference type="ChEBI" id="CHEBI:15377"/>
        <dbReference type="ChEBI" id="CHEBI:15378"/>
        <dbReference type="ChEBI" id="CHEBI:30616"/>
        <dbReference type="ChEBI" id="CHEBI:43474"/>
        <dbReference type="ChEBI" id="CHEBI:456216"/>
        <dbReference type="EC" id="5.6.2.3"/>
    </reaction>
</comment>
<evidence type="ECO:0000313" key="7">
    <source>
        <dbReference type="Proteomes" id="UP000215902"/>
    </source>
</evidence>
<feature type="region of interest" description="Disordered" evidence="2">
    <location>
        <begin position="1"/>
        <end position="221"/>
    </location>
</feature>
<dbReference type="SUPFAM" id="SSF52540">
    <property type="entry name" value="P-loop containing nucleoside triphosphate hydrolases"/>
    <property type="match status" value="2"/>
</dbReference>
<comment type="caution">
    <text evidence="6">The sequence shown here is derived from an EMBL/GenBank/DDBJ whole genome shotgun (WGS) entry which is preliminary data.</text>
</comment>
<evidence type="ECO:0000259" key="5">
    <source>
        <dbReference type="Pfam" id="PF21530"/>
    </source>
</evidence>
<feature type="compositionally biased region" description="Basic and acidic residues" evidence="2">
    <location>
        <begin position="144"/>
        <end position="159"/>
    </location>
</feature>
<keyword evidence="1" id="KW-0378">Hydrolase</keyword>
<comment type="similarity">
    <text evidence="1">Belongs to the helicase family.</text>
</comment>
<dbReference type="GO" id="GO:0006310">
    <property type="term" value="P:DNA recombination"/>
    <property type="evidence" value="ECO:0007669"/>
    <property type="project" value="UniProtKB-KW"/>
</dbReference>
<dbReference type="InterPro" id="IPR049163">
    <property type="entry name" value="Pif1-like_2B_dom"/>
</dbReference>
<dbReference type="GO" id="GO:0000723">
    <property type="term" value="P:telomere maintenance"/>
    <property type="evidence" value="ECO:0007669"/>
    <property type="project" value="InterPro"/>
</dbReference>
<dbReference type="PANTHER" id="PTHR10492:SF57">
    <property type="entry name" value="ATP-DEPENDENT DNA HELICASE"/>
    <property type="match status" value="1"/>
</dbReference>
<gene>
    <name evidence="6" type="ORF">BOX15_Mlig017082g1</name>
</gene>
<keyword evidence="7" id="KW-1185">Reference proteome</keyword>
<dbReference type="Pfam" id="PF21530">
    <property type="entry name" value="Pif1_2B_dom"/>
    <property type="match status" value="1"/>
</dbReference>
<keyword evidence="1" id="KW-0227">DNA damage</keyword>
<dbReference type="OrthoDB" id="6145593at2759"/>
<dbReference type="Pfam" id="PF14214">
    <property type="entry name" value="Helitron_like_N"/>
    <property type="match status" value="1"/>
</dbReference>
<feature type="compositionally biased region" description="Basic and acidic residues" evidence="2">
    <location>
        <begin position="190"/>
        <end position="218"/>
    </location>
</feature>
<dbReference type="InterPro" id="IPR025476">
    <property type="entry name" value="Helitron_helicase-like"/>
</dbReference>
<proteinExistence type="inferred from homology"/>
<protein>
    <recommendedName>
        <fullName evidence="1">ATP-dependent DNA helicase</fullName>
        <ecNumber evidence="1">5.6.2.3</ecNumber>
    </recommendedName>
</protein>
<dbReference type="GO" id="GO:0006281">
    <property type="term" value="P:DNA repair"/>
    <property type="evidence" value="ECO:0007669"/>
    <property type="project" value="UniProtKB-KW"/>
</dbReference>
<feature type="compositionally biased region" description="Low complexity" evidence="2">
    <location>
        <begin position="64"/>
        <end position="80"/>
    </location>
</feature>
<dbReference type="STRING" id="282301.A0A267F4D8"/>
<dbReference type="Gene3D" id="3.40.50.300">
    <property type="entry name" value="P-loop containing nucleotide triphosphate hydrolases"/>
    <property type="match status" value="1"/>
</dbReference>
<keyword evidence="1" id="KW-0067">ATP-binding</keyword>
<dbReference type="Proteomes" id="UP000215902">
    <property type="component" value="Unassembled WGS sequence"/>
</dbReference>
<evidence type="ECO:0000256" key="2">
    <source>
        <dbReference type="SAM" id="MobiDB-lite"/>
    </source>
</evidence>
<dbReference type="EMBL" id="NIVC01001445">
    <property type="protein sequence ID" value="PAA67902.1"/>
    <property type="molecule type" value="Genomic_DNA"/>
</dbReference>
<keyword evidence="1" id="KW-0233">DNA recombination</keyword>
<feature type="compositionally biased region" description="Basic and acidic residues" evidence="2">
    <location>
        <begin position="167"/>
        <end position="182"/>
    </location>
</feature>
<feature type="domain" description="DNA helicase Pif1-like 2B" evidence="5">
    <location>
        <begin position="1489"/>
        <end position="1534"/>
    </location>
</feature>
<dbReference type="PANTHER" id="PTHR10492">
    <property type="match status" value="1"/>
</dbReference>
<dbReference type="InterPro" id="IPR027417">
    <property type="entry name" value="P-loop_NTPase"/>
</dbReference>
<evidence type="ECO:0000256" key="1">
    <source>
        <dbReference type="RuleBase" id="RU363044"/>
    </source>
</evidence>
<accession>A0A267F4D8</accession>
<sequence length="1641" mass="186871">MPPKKSALGRFTAAARRLRSARQSNAAEAGTSHGTEEADNTGSSAQARSSASAVEEQAQKRSLRPPTRSSTSAAGASTSDGTGGTQFPLRAANWEERRREQKRQQTAEARRNETTVQTQQRQERNRDQTAEARRNETTVQTQQRQERNRDQTAEARRNETTVQTQQRQERNRDQTAEARRNETTVQTQQRQERNRDQTAEARRNETTGEAGVRREDDRRRHRERTAAYRFIEQDVAHDESEQAIGPPPWALSFALNYDPTFVYSSHPKLAIERMSKKCQHCNALRWANETPGMCCSNGKVRLTPLNENLPDYLRHLLLGNSEESDHFLSNIRRYNSCFQFTSFGAERIVEEPGFMPTFKIQGQVYHLVGSLLPLQGEEPKFLQIYFMGDSHEEVERRCRIAPGVRPNIVFELQEIMHAHNKYVRDFKTAMERLPPNVEELRVVIHATKTPAGQHERRFNAPVVDDVAIQIVGQQFEKRDIVLELRSSQLTRISEMHRGYDALQYPLIFWEGEDGYHFDIRQTDIRTGNPSATKKVSAMDFYAYRLMVREGSFNCILRCRKLLLQFAVDMYAKIECERLNFIRFNQKKLRVEEYIHLRDAIAGERNPNEIGQMVILPSSFTGGPRYMHERTQDAMTYVRKYGRPDLFITFTCNSAWNELKSELMPGQQSQDRHDLVARVFQLKLKQLMEFITKGAIFGPTRCDMYTIEWQKRGLPHAHILIWLRNRIRPNQIDSVIRAEIPDPDEDPQLYQIVTRQMIHGPCSRLKPDSPCMVDGRCSKKFPKALLRETVTGEDGYPLYRRRSPEDGGFTFPIILRANGQTEEVNLDNRWVVPYCPLLSKVFNAHINVEYCNSVKSIKYICKYVNKGSDQAVFGLERQGAERDEVARYESGRYISSNEAMWRIFGFSIHERHPTVVHLSVHLENGQRVYFTEENMMQRGQRPPGTTLTAFFKLCAEDAFARTLLYHQVPTYYTWNASSKSWKRRVQGAEVPGHPGMRQTDALSRVYTVHPNHRECFYLRMLLHNVVGPMSFQHIKTVEGQICLTYQEACHRMGLLEDDAQWRSTMQEASVVRSAGQMRDLFAILIATCGLSNPLQLWEDFKEDMAEDILHRARQLLQEQELPFTEAVFNEALLRIEDKVLELTDRPLHIFGLPTPARHQQENLSREMLRETSFDREQLRQFIEENEPRLLPEQAEAYQEVLRRVNDNLGGILFLDAPGGTGKTFLINLLLSKVRHGGDIAIAVASSGIAATLLPGGRTAHSALKLPLDLSRVENPLCNIKKNSGTARVLQACKLIVWDECTMSHKLAFEALNLTLKDLRSNNQLMGGVTLLLSGDFRQTLPVIPRGTPADEINACLKSSHLWPSVEKLHLRTNMRAAVYGDETAHRFSINLLRIGDGQLEVSPEDGLSPIAAFGTIVSSVQELKAKVYLNLSHKFSDINWLSERAILCPRNDAANGINSQLLNELPGNTTSYKSIDTTMTDDNAVEFPIEFLNSLEPPGTPSHNLQLKVGAPIMLLRNLNAPKLCNGTRLIVKQLFPNVIEATIVTGSGKGQSVFIPRIPIIPSDLPFQFKRVQFPVKVCFAMTINKAQGQSLKVAGINLESPCFSHGQLYVACSRVGTPAGLFILAPRGRTRNLVYPQALR</sequence>
<keyword evidence="1" id="KW-0234">DNA repair</keyword>
<dbReference type="GO" id="GO:0043139">
    <property type="term" value="F:5'-3' DNA helicase activity"/>
    <property type="evidence" value="ECO:0007669"/>
    <property type="project" value="UniProtKB-EC"/>
</dbReference>
<keyword evidence="1" id="KW-0347">Helicase</keyword>
<dbReference type="GO" id="GO:0005524">
    <property type="term" value="F:ATP binding"/>
    <property type="evidence" value="ECO:0007669"/>
    <property type="project" value="UniProtKB-KW"/>
</dbReference>
<name>A0A267F4D8_9PLAT</name>